<dbReference type="RefSeq" id="WP_129647058.1">
    <property type="nucleotide sequence ID" value="NZ_LR215037.1"/>
</dbReference>
<protein>
    <recommendedName>
        <fullName evidence="7">Transmembrane protein</fullName>
    </recommendedName>
</protein>
<evidence type="ECO:0000256" key="1">
    <source>
        <dbReference type="SAM" id="Coils"/>
    </source>
</evidence>
<feature type="region of interest" description="Disordered" evidence="2">
    <location>
        <begin position="263"/>
        <end position="300"/>
    </location>
</feature>
<reference evidence="5 6" key="1">
    <citation type="submission" date="2019-01" db="EMBL/GenBank/DDBJ databases">
        <authorList>
            <consortium name="Pathogen Informatics"/>
        </authorList>
    </citation>
    <scope>NUCLEOTIDE SEQUENCE [LARGE SCALE GENOMIC DNA]</scope>
    <source>
        <strain evidence="5 6">NCTC10168</strain>
    </source>
</reference>
<keyword evidence="4" id="KW-0732">Signal</keyword>
<feature type="coiled-coil region" evidence="1">
    <location>
        <begin position="616"/>
        <end position="643"/>
    </location>
</feature>
<accession>A0A449B572</accession>
<dbReference type="NCBIfam" id="NF045829">
    <property type="entry name" value="UU052_fam"/>
    <property type="match status" value="1"/>
</dbReference>
<dbReference type="EMBL" id="LR215037">
    <property type="protein sequence ID" value="VEU75719.1"/>
    <property type="molecule type" value="Genomic_DNA"/>
</dbReference>
<evidence type="ECO:0008006" key="7">
    <source>
        <dbReference type="Google" id="ProtNLM"/>
    </source>
</evidence>
<keyword evidence="3" id="KW-0812">Transmembrane</keyword>
<proteinExistence type="predicted"/>
<feature type="signal peptide" evidence="4">
    <location>
        <begin position="1"/>
        <end position="27"/>
    </location>
</feature>
<dbReference type="AlphaFoldDB" id="A0A449B572"/>
<gene>
    <name evidence="5" type="ORF">NCTC10168_00653</name>
</gene>
<dbReference type="InterPro" id="IPR054788">
    <property type="entry name" value="MSC_0620_UU052-like"/>
</dbReference>
<feature type="transmembrane region" description="Helical" evidence="3">
    <location>
        <begin position="684"/>
        <end position="707"/>
    </location>
</feature>
<sequence length="708" mass="82362">MNKKIKKIFFGSSLLTASFLPVTIISAGETNSNNEKPKDELSPKFPEFKKYSDEKTKEAMKIAIENAVSYFKNKKEKFETLTDKDYKEKIEAIYYFNELINFLDSNKNDMLENPYKYNLFALTPRVLAENTKFKIHNIKYNDKLYKNIKTGLTSPTDYKNALGEKGKFENPEDANNAFSEEEFKKIIDKYSEDLVNEFTKITFNEKDVLKLESEIFLKSEPGQKGFTVEFKKEFKDKYETIDKYFLSKIKDRFIDFDLKQNEEAEKEEEEKQPETNPSEKSENSPLVPNDSLNKETKQKQQEIIESLPELSPIISYDIAELNIKEIYDLYNSSAEEQKEKLFFFNNSINTRFSYTIESLEIKDEKLYGYVKIQDRVEKGAKRGYKSLIDNNPFDENISFIAQTDIFYNQYITIKDTFLSFYNALLLDDTINYSNLRNQDLIDAVSSMVDTATKIAYGDPNQLFVKNQKDLIIKLSKEYNVNNNTNQSLISKSNNQIKYDLLNALSNSKINENPYWYTPIEAFRKVYVNFGKAINANLEDIIKPNFENRKFNLNVIKVLYENIEKTIFRAKSITFEQPININKWYEEYLAVINKIQNDFNILSTLTSSTKIPENANNEEEIKNIENYENAYQKALESIKETNREKAKTTKIIGSTISTISILLFIVSLILLIINIKVIRKNKKLLTIYIGLIVTSVTLITIGIALLLVI</sequence>
<keyword evidence="3" id="KW-0472">Membrane</keyword>
<dbReference type="OrthoDB" id="396713at2"/>
<feature type="transmembrane region" description="Helical" evidence="3">
    <location>
        <begin position="650"/>
        <end position="672"/>
    </location>
</feature>
<dbReference type="KEGG" id="mmau:NCTC10168_00653"/>
<evidence type="ECO:0000313" key="6">
    <source>
        <dbReference type="Proteomes" id="UP000290243"/>
    </source>
</evidence>
<dbReference type="Proteomes" id="UP000290243">
    <property type="component" value="Chromosome"/>
</dbReference>
<name>A0A449B572_9BACT</name>
<evidence type="ECO:0000256" key="3">
    <source>
        <dbReference type="SAM" id="Phobius"/>
    </source>
</evidence>
<evidence type="ECO:0000313" key="5">
    <source>
        <dbReference type="EMBL" id="VEU75719.1"/>
    </source>
</evidence>
<keyword evidence="3" id="KW-1133">Transmembrane helix</keyword>
<organism evidence="5 6">
    <name type="scientific">Mycoplasmopsis maculosa</name>
    <dbReference type="NCBI Taxonomy" id="114885"/>
    <lineage>
        <taxon>Bacteria</taxon>
        <taxon>Bacillati</taxon>
        <taxon>Mycoplasmatota</taxon>
        <taxon>Mycoplasmoidales</taxon>
        <taxon>Metamycoplasmataceae</taxon>
        <taxon>Mycoplasmopsis</taxon>
    </lineage>
</organism>
<keyword evidence="1" id="KW-0175">Coiled coil</keyword>
<evidence type="ECO:0000256" key="4">
    <source>
        <dbReference type="SAM" id="SignalP"/>
    </source>
</evidence>
<feature type="chain" id="PRO_5019139702" description="Transmembrane protein" evidence="4">
    <location>
        <begin position="28"/>
        <end position="708"/>
    </location>
</feature>
<evidence type="ECO:0000256" key="2">
    <source>
        <dbReference type="SAM" id="MobiDB-lite"/>
    </source>
</evidence>
<keyword evidence="6" id="KW-1185">Reference proteome</keyword>